<protein>
    <submittedName>
        <fullName evidence="1">Uncharacterized protein</fullName>
    </submittedName>
</protein>
<dbReference type="Proteomes" id="UP000297910">
    <property type="component" value="Unassembled WGS sequence"/>
</dbReference>
<evidence type="ECO:0000313" key="2">
    <source>
        <dbReference type="Proteomes" id="UP000297910"/>
    </source>
</evidence>
<evidence type="ECO:0000313" key="1">
    <source>
        <dbReference type="EMBL" id="TGO27800.1"/>
    </source>
</evidence>
<dbReference type="AlphaFoldDB" id="A0A4Z1FWZ8"/>
<proteinExistence type="predicted"/>
<sequence>MLFAMLDEHLAKCGQTKDMKELARMDEIMYAAFSDMAAMNQILEIVRFHRPRGVRREIDEVTKVEDGRGWRYIRNHLQDQYQATRLDPRTLEASGIIPMREDGDQKIEAEKLLVKFTKEFIETPEPSGTRLSQQWLNTDKQKRVALGRMWAQIRARHEQTLRRLGFEQEDIDYDLATLSADSTPEHSTSIERRNNEILAEIAARKAKKVASLEHAVVQKHWGPQQQENCQIPVRSKVKTRKLNIADMNTELPFQKSVDSDPTVSLPLEVPSTKVSVSKNSYAIFQTMFPTRNFENRTITVPWDSLVNAMAEAGFVASQSAGGSAVQFEPDARSPWFGQGKIVFHKPHPERVVDAVMLGAMGKRIEKWFGWSDETFEVGKK</sequence>
<gene>
    <name evidence="1" type="ORF">BPAE_0036g00110</name>
</gene>
<organism evidence="1 2">
    <name type="scientific">Botrytis paeoniae</name>
    <dbReference type="NCBI Taxonomy" id="278948"/>
    <lineage>
        <taxon>Eukaryota</taxon>
        <taxon>Fungi</taxon>
        <taxon>Dikarya</taxon>
        <taxon>Ascomycota</taxon>
        <taxon>Pezizomycotina</taxon>
        <taxon>Leotiomycetes</taxon>
        <taxon>Helotiales</taxon>
        <taxon>Sclerotiniaceae</taxon>
        <taxon>Botrytis</taxon>
    </lineage>
</organism>
<reference evidence="1 2" key="1">
    <citation type="submission" date="2017-12" db="EMBL/GenBank/DDBJ databases">
        <title>Comparative genomics of Botrytis spp.</title>
        <authorList>
            <person name="Valero-Jimenez C.A."/>
            <person name="Tapia P."/>
            <person name="Veloso J."/>
            <person name="Silva-Moreno E."/>
            <person name="Staats M."/>
            <person name="Valdes J.H."/>
            <person name="Van Kan J.A.L."/>
        </authorList>
    </citation>
    <scope>NUCLEOTIDE SEQUENCE [LARGE SCALE GENOMIC DNA]</scope>
    <source>
        <strain evidence="1 2">Bp0003</strain>
    </source>
</reference>
<accession>A0A4Z1FWZ8</accession>
<comment type="caution">
    <text evidence="1">The sequence shown here is derived from an EMBL/GenBank/DDBJ whole genome shotgun (WGS) entry which is preliminary data.</text>
</comment>
<dbReference type="PANTHER" id="PTHR40788:SF1">
    <property type="entry name" value="IPA PROTEIN"/>
    <property type="match status" value="1"/>
</dbReference>
<dbReference type="PANTHER" id="PTHR40788">
    <property type="entry name" value="CLR5 DOMAIN-CONTAINING PROTEIN-RELATED"/>
    <property type="match status" value="1"/>
</dbReference>
<keyword evidence="2" id="KW-1185">Reference proteome</keyword>
<dbReference type="EMBL" id="PQXI01000036">
    <property type="protein sequence ID" value="TGO27800.1"/>
    <property type="molecule type" value="Genomic_DNA"/>
</dbReference>
<name>A0A4Z1FWZ8_9HELO</name>